<gene>
    <name evidence="2" type="ORF">GCM10023329_04780</name>
</gene>
<organism evidence="2 3">
    <name type="scientific">Streptomyces sanyensis</name>
    <dbReference type="NCBI Taxonomy" id="568869"/>
    <lineage>
        <taxon>Bacteria</taxon>
        <taxon>Bacillati</taxon>
        <taxon>Actinomycetota</taxon>
        <taxon>Actinomycetes</taxon>
        <taxon>Kitasatosporales</taxon>
        <taxon>Streptomycetaceae</taxon>
        <taxon>Streptomyces</taxon>
    </lineage>
</organism>
<feature type="region of interest" description="Disordered" evidence="1">
    <location>
        <begin position="1"/>
        <end position="21"/>
    </location>
</feature>
<protein>
    <submittedName>
        <fullName evidence="2">Uncharacterized protein</fullName>
    </submittedName>
</protein>
<keyword evidence="3" id="KW-1185">Reference proteome</keyword>
<comment type="caution">
    <text evidence="2">The sequence shown here is derived from an EMBL/GenBank/DDBJ whole genome shotgun (WGS) entry which is preliminary data.</text>
</comment>
<name>A0ABP8ZQU2_9ACTN</name>
<accession>A0ABP8ZQU2</accession>
<evidence type="ECO:0000313" key="3">
    <source>
        <dbReference type="Proteomes" id="UP001501147"/>
    </source>
</evidence>
<evidence type="ECO:0000313" key="2">
    <source>
        <dbReference type="EMBL" id="GAA4762363.1"/>
    </source>
</evidence>
<sequence>MRTPAPPGRVPRGGARQRPPRCGLAVLRSLANRLARGQAPVGAGREAHRPSRPAPRLLPSFLREEARPIRLDVPLADPGGPGYDAVGLPARYGTRLIGRTGGGGCVFADEGWWWWIVPAGSDHGLRWPLPSHYAPGARVPGHRPRLIRGADGPSPYTPPIPLYLMTCQLTGSEPHWPVAAPGLRR</sequence>
<evidence type="ECO:0000256" key="1">
    <source>
        <dbReference type="SAM" id="MobiDB-lite"/>
    </source>
</evidence>
<reference evidence="3" key="1">
    <citation type="journal article" date="2019" name="Int. J. Syst. Evol. Microbiol.">
        <title>The Global Catalogue of Microorganisms (GCM) 10K type strain sequencing project: providing services to taxonomists for standard genome sequencing and annotation.</title>
        <authorList>
            <consortium name="The Broad Institute Genomics Platform"/>
            <consortium name="The Broad Institute Genome Sequencing Center for Infectious Disease"/>
            <person name="Wu L."/>
            <person name="Ma J."/>
        </authorList>
    </citation>
    <scope>NUCLEOTIDE SEQUENCE [LARGE SCALE GENOMIC DNA]</scope>
    <source>
        <strain evidence="3">JCM 18324</strain>
    </source>
</reference>
<feature type="compositionally biased region" description="Low complexity" evidence="1">
    <location>
        <begin position="10"/>
        <end position="21"/>
    </location>
</feature>
<dbReference type="EMBL" id="BAABJV010000001">
    <property type="protein sequence ID" value="GAA4762363.1"/>
    <property type="molecule type" value="Genomic_DNA"/>
</dbReference>
<proteinExistence type="predicted"/>
<dbReference type="Proteomes" id="UP001501147">
    <property type="component" value="Unassembled WGS sequence"/>
</dbReference>